<dbReference type="InterPro" id="IPR013320">
    <property type="entry name" value="ConA-like_dom_sf"/>
</dbReference>
<dbReference type="Gene3D" id="2.60.120.200">
    <property type="match status" value="1"/>
</dbReference>
<organism evidence="1 2">
    <name type="scientific">Luedemannella flava</name>
    <dbReference type="NCBI Taxonomy" id="349316"/>
    <lineage>
        <taxon>Bacteria</taxon>
        <taxon>Bacillati</taxon>
        <taxon>Actinomycetota</taxon>
        <taxon>Actinomycetes</taxon>
        <taxon>Micromonosporales</taxon>
        <taxon>Micromonosporaceae</taxon>
        <taxon>Luedemannella</taxon>
    </lineage>
</organism>
<dbReference type="EMBL" id="BAAALT010000143">
    <property type="protein sequence ID" value="GAA1816455.1"/>
    <property type="molecule type" value="Genomic_DNA"/>
</dbReference>
<dbReference type="InterPro" id="IPR009784">
    <property type="entry name" value="DUF1349"/>
</dbReference>
<protein>
    <submittedName>
        <fullName evidence="1">DUF1349 domain-containing protein</fullName>
    </submittedName>
</protein>
<evidence type="ECO:0000313" key="2">
    <source>
        <dbReference type="Proteomes" id="UP001500218"/>
    </source>
</evidence>
<keyword evidence="2" id="KW-1185">Reference proteome</keyword>
<name>A0ABN2MAW7_9ACTN</name>
<dbReference type="PANTHER" id="PTHR35332">
    <property type="entry name" value="REGULATION OF ENOLASE PROTEIN 1"/>
    <property type="match status" value="1"/>
</dbReference>
<evidence type="ECO:0000313" key="1">
    <source>
        <dbReference type="EMBL" id="GAA1816455.1"/>
    </source>
</evidence>
<dbReference type="SUPFAM" id="SSF49899">
    <property type="entry name" value="Concanavalin A-like lectins/glucanases"/>
    <property type="match status" value="1"/>
</dbReference>
<dbReference type="RefSeq" id="WP_344134781.1">
    <property type="nucleotide sequence ID" value="NZ_BAAALT010000143.1"/>
</dbReference>
<dbReference type="Pfam" id="PF07081">
    <property type="entry name" value="DUF1349"/>
    <property type="match status" value="1"/>
</dbReference>
<accession>A0ABN2MAW7</accession>
<sequence length="201" mass="21569">MAHDQVMVAGLPEAARGDGKCWLASPDGGVSAVAGPATDLYLDPTGDAAALNAPQLLFSAPGDFQLSARVTVDFQATYDAGGLIVWADERRWAKLCFEFSPDDEPMIVSVVTRGTSDDANSIVLDGRTTWLRVCRLGPAYAFHTSTDGRRWSLIRVFTLGDDDLPTQVGFLAQSPTGGGCEVAFDDVRFRPERLADLRSGD</sequence>
<dbReference type="PANTHER" id="PTHR35332:SF2">
    <property type="entry name" value="REGULATION OF ENOLASE PROTEIN 1"/>
    <property type="match status" value="1"/>
</dbReference>
<dbReference type="Proteomes" id="UP001500218">
    <property type="component" value="Unassembled WGS sequence"/>
</dbReference>
<proteinExistence type="predicted"/>
<comment type="caution">
    <text evidence="1">The sequence shown here is derived from an EMBL/GenBank/DDBJ whole genome shotgun (WGS) entry which is preliminary data.</text>
</comment>
<gene>
    <name evidence="1" type="ORF">GCM10009682_41690</name>
</gene>
<reference evidence="1 2" key="1">
    <citation type="journal article" date="2019" name="Int. J. Syst. Evol. Microbiol.">
        <title>The Global Catalogue of Microorganisms (GCM) 10K type strain sequencing project: providing services to taxonomists for standard genome sequencing and annotation.</title>
        <authorList>
            <consortium name="The Broad Institute Genomics Platform"/>
            <consortium name="The Broad Institute Genome Sequencing Center for Infectious Disease"/>
            <person name="Wu L."/>
            <person name="Ma J."/>
        </authorList>
    </citation>
    <scope>NUCLEOTIDE SEQUENCE [LARGE SCALE GENOMIC DNA]</scope>
    <source>
        <strain evidence="1 2">JCM 13250</strain>
    </source>
</reference>